<dbReference type="PANTHER" id="PTHR31221:SF334">
    <property type="entry name" value="WRKY TRANSCRIPTION FACTOR 57-RELATED"/>
    <property type="match status" value="1"/>
</dbReference>
<sequence>MAKAEEGRKAGMENTAMVFGISEDEDMKNASSLTGFLELLGQHDFSSPLWELPLASSLPQRSLPSIALPAAPLESAETANFPATPNSCSVSSSSAEAVNDADHARSAATTADAGEEVNELEEKPMSAPTAKPKCGGGGGKKAGQKRQREPRFAFVTKSEVDHLEDGYRWRKYGQKAVKNSPYPRSYYRCTSSMCGVKKRVERSSEDPTVVVTTYEGQHTHACPVGPRGGGGVSAGWQGHSYHSGVAGGSVVAPSSLASLSDISAFSLRVLQGQQQSAELSFFNGGLPPPPHLLDGIVGGGSGDSRHGVYGVRQQFSNQTAVVSGSSDISIRDYGLLQDLVPHDYVRKEQ</sequence>
<gene>
    <name evidence="8" type="ORF">SI8410_01000534</name>
</gene>
<evidence type="ECO:0000259" key="7">
    <source>
        <dbReference type="PROSITE" id="PS50811"/>
    </source>
</evidence>
<dbReference type="Gene3D" id="2.20.25.80">
    <property type="entry name" value="WRKY domain"/>
    <property type="match status" value="1"/>
</dbReference>
<dbReference type="PROSITE" id="PS50811">
    <property type="entry name" value="WRKY"/>
    <property type="match status" value="1"/>
</dbReference>
<keyword evidence="9" id="KW-1185">Reference proteome</keyword>
<comment type="subcellular location">
    <subcellularLocation>
        <location evidence="1">Nucleus</location>
    </subcellularLocation>
</comment>
<dbReference type="GO" id="GO:0005634">
    <property type="term" value="C:nucleus"/>
    <property type="evidence" value="ECO:0007669"/>
    <property type="project" value="UniProtKB-SubCell"/>
</dbReference>
<evidence type="ECO:0000256" key="3">
    <source>
        <dbReference type="ARBA" id="ARBA00023125"/>
    </source>
</evidence>
<dbReference type="InterPro" id="IPR036576">
    <property type="entry name" value="WRKY_dom_sf"/>
</dbReference>
<dbReference type="EMBL" id="LR746264">
    <property type="protein sequence ID" value="CAA7388266.1"/>
    <property type="molecule type" value="Genomic_DNA"/>
</dbReference>
<evidence type="ECO:0000256" key="1">
    <source>
        <dbReference type="ARBA" id="ARBA00004123"/>
    </source>
</evidence>
<keyword evidence="3" id="KW-0238">DNA-binding</keyword>
<feature type="region of interest" description="Disordered" evidence="6">
    <location>
        <begin position="84"/>
        <end position="149"/>
    </location>
</feature>
<evidence type="ECO:0000256" key="4">
    <source>
        <dbReference type="ARBA" id="ARBA00023163"/>
    </source>
</evidence>
<evidence type="ECO:0000256" key="2">
    <source>
        <dbReference type="ARBA" id="ARBA00023015"/>
    </source>
</evidence>
<name>A0A7I8JYB4_SPIIN</name>
<evidence type="ECO:0000313" key="8">
    <source>
        <dbReference type="EMBL" id="CAA7388266.1"/>
    </source>
</evidence>
<protein>
    <recommendedName>
        <fullName evidence="7">WRKY domain-containing protein</fullName>
    </recommendedName>
</protein>
<evidence type="ECO:0000256" key="5">
    <source>
        <dbReference type="ARBA" id="ARBA00023242"/>
    </source>
</evidence>
<keyword evidence="2" id="KW-0805">Transcription regulation</keyword>
<dbReference type="GO" id="GO:0043565">
    <property type="term" value="F:sequence-specific DNA binding"/>
    <property type="evidence" value="ECO:0007669"/>
    <property type="project" value="InterPro"/>
</dbReference>
<evidence type="ECO:0000256" key="6">
    <source>
        <dbReference type="SAM" id="MobiDB-lite"/>
    </source>
</evidence>
<dbReference type="Proteomes" id="UP000663760">
    <property type="component" value="Chromosome 1"/>
</dbReference>
<evidence type="ECO:0000313" key="9">
    <source>
        <dbReference type="Proteomes" id="UP000663760"/>
    </source>
</evidence>
<keyword evidence="4" id="KW-0804">Transcription</keyword>
<feature type="domain" description="WRKY" evidence="7">
    <location>
        <begin position="158"/>
        <end position="223"/>
    </location>
</feature>
<reference evidence="8" key="1">
    <citation type="submission" date="2020-02" db="EMBL/GenBank/DDBJ databases">
        <authorList>
            <person name="Scholz U."/>
            <person name="Mascher M."/>
            <person name="Fiebig A."/>
        </authorList>
    </citation>
    <scope>NUCLEOTIDE SEQUENCE</scope>
</reference>
<dbReference type="InterPro" id="IPR003657">
    <property type="entry name" value="WRKY_dom"/>
</dbReference>
<dbReference type="FunFam" id="2.20.25.80:FF:000003">
    <property type="entry name" value="WRKY transcription factor 57"/>
    <property type="match status" value="1"/>
</dbReference>
<dbReference type="AlphaFoldDB" id="A0A7I8JYB4"/>
<dbReference type="Pfam" id="PF03106">
    <property type="entry name" value="WRKY"/>
    <property type="match status" value="1"/>
</dbReference>
<dbReference type="GO" id="GO:0003700">
    <property type="term" value="F:DNA-binding transcription factor activity"/>
    <property type="evidence" value="ECO:0007669"/>
    <property type="project" value="InterPro"/>
</dbReference>
<dbReference type="InterPro" id="IPR044810">
    <property type="entry name" value="WRKY_plant"/>
</dbReference>
<dbReference type="SMART" id="SM00774">
    <property type="entry name" value="WRKY"/>
    <property type="match status" value="1"/>
</dbReference>
<keyword evidence="5" id="KW-0539">Nucleus</keyword>
<dbReference type="PANTHER" id="PTHR31221">
    <property type="entry name" value="WRKY TRANSCRIPTION FACTOR PROTEIN 1-RELATED"/>
    <property type="match status" value="1"/>
</dbReference>
<proteinExistence type="predicted"/>
<dbReference type="SUPFAM" id="SSF118290">
    <property type="entry name" value="WRKY DNA-binding domain"/>
    <property type="match status" value="1"/>
</dbReference>
<accession>A0A7I8JYB4</accession>
<organism evidence="8 9">
    <name type="scientific">Spirodela intermedia</name>
    <name type="common">Intermediate duckweed</name>
    <dbReference type="NCBI Taxonomy" id="51605"/>
    <lineage>
        <taxon>Eukaryota</taxon>
        <taxon>Viridiplantae</taxon>
        <taxon>Streptophyta</taxon>
        <taxon>Embryophyta</taxon>
        <taxon>Tracheophyta</taxon>
        <taxon>Spermatophyta</taxon>
        <taxon>Magnoliopsida</taxon>
        <taxon>Liliopsida</taxon>
        <taxon>Araceae</taxon>
        <taxon>Lemnoideae</taxon>
        <taxon>Spirodela</taxon>
    </lineage>
</organism>